<dbReference type="KEGG" id="buy:D8S85_02165"/>
<protein>
    <submittedName>
        <fullName evidence="2">Class A beta-lactamase-related serine hydrolase</fullName>
    </submittedName>
</protein>
<evidence type="ECO:0000313" key="3">
    <source>
        <dbReference type="Proteomes" id="UP000270673"/>
    </source>
</evidence>
<dbReference type="RefSeq" id="WP_106624589.1">
    <property type="nucleotide sequence ID" value="NZ_CP032819.1"/>
</dbReference>
<evidence type="ECO:0000259" key="1">
    <source>
        <dbReference type="Pfam" id="PF00144"/>
    </source>
</evidence>
<accession>A0A3S9VPR4</accession>
<keyword evidence="3" id="KW-1185">Reference proteome</keyword>
<dbReference type="Proteomes" id="UP000270673">
    <property type="component" value="Chromosome"/>
</dbReference>
<dbReference type="OrthoDB" id="9793489at2"/>
<dbReference type="AlphaFoldDB" id="A0A3S9VPR4"/>
<dbReference type="SUPFAM" id="SSF56601">
    <property type="entry name" value="beta-lactamase/transpeptidase-like"/>
    <property type="match status" value="1"/>
</dbReference>
<dbReference type="GO" id="GO:0016787">
    <property type="term" value="F:hydrolase activity"/>
    <property type="evidence" value="ECO:0007669"/>
    <property type="project" value="UniProtKB-KW"/>
</dbReference>
<reference evidence="2 3" key="1">
    <citation type="submission" date="2018-10" db="EMBL/GenBank/DDBJ databases">
        <title>Butyricimonas faecalis sp. nov., isolated from human faeces and emended description of the genus Butyricimonas.</title>
        <authorList>
            <person name="Le Roy T."/>
            <person name="Van der Smissen P."/>
            <person name="Paquot A."/>
            <person name="Delzenne N."/>
            <person name="Muccioli G."/>
            <person name="Collet J.-F."/>
            <person name="Cani P.D."/>
        </authorList>
    </citation>
    <scope>NUCLEOTIDE SEQUENCE [LARGE SCALE GENOMIC DNA]</scope>
    <source>
        <strain evidence="2 3">H184</strain>
    </source>
</reference>
<name>A0A3S9VPR4_9BACT</name>
<dbReference type="InterPro" id="IPR001466">
    <property type="entry name" value="Beta-lactam-related"/>
</dbReference>
<dbReference type="Gene3D" id="3.40.710.10">
    <property type="entry name" value="DD-peptidase/beta-lactamase superfamily"/>
    <property type="match status" value="1"/>
</dbReference>
<dbReference type="EMBL" id="CP032819">
    <property type="protein sequence ID" value="AZS28471.1"/>
    <property type="molecule type" value="Genomic_DNA"/>
</dbReference>
<dbReference type="InterPro" id="IPR050491">
    <property type="entry name" value="AmpC-like"/>
</dbReference>
<dbReference type="PANTHER" id="PTHR46825">
    <property type="entry name" value="D-ALANYL-D-ALANINE-CARBOXYPEPTIDASE/ENDOPEPTIDASE AMPH"/>
    <property type="match status" value="1"/>
</dbReference>
<proteinExistence type="predicted"/>
<dbReference type="InterPro" id="IPR012338">
    <property type="entry name" value="Beta-lactam/transpept-like"/>
</dbReference>
<keyword evidence="2" id="KW-0378">Hydrolase</keyword>
<dbReference type="Pfam" id="PF00144">
    <property type="entry name" value="Beta-lactamase"/>
    <property type="match status" value="1"/>
</dbReference>
<gene>
    <name evidence="2" type="ORF">D8S85_02165</name>
</gene>
<sequence length="456" mass="51728">MKYTILIILFFLVISFRPWNSFTKEIQVETDSVPQDTLAVAVHDLFTNEYSDLVETKRLDQTIERFMNQWEIKGASLAIMKDGKLIYSKGYGYADEENEVKTDVNHIFRIASVSKLITAAGIMKLVENGTLSLDDKVFGKEGILNDTTLYAPIKDKRVNDITVENLLRHQGGFTNRAGDPMFCPVDIAEKMNVPAPADLNTIIKFVLSRRLGFTPGTSTCYSNIGYGILSKVIEKVSGKDYEKFIQDSILIPAGCYDMHLAHNLDKDRYFNEVKYYEQSDADLIRSCDGRDTLVYRSNGGNNIEALYGAGGWVASSTELLRFLSAIDAEDSYPDILTKESVETMTKCVKNALPLGWMNTNDQGDWWRSGTLAGTSAMLKRQRDGFCWAFITNTSNWTGPRFPHKIEGMMARAMDRVKEWPDRNLFDPDYCKAFEDEKKLLANEKRVQIHPEHPDNI</sequence>
<feature type="domain" description="Beta-lactamase-related" evidence="1">
    <location>
        <begin position="59"/>
        <end position="400"/>
    </location>
</feature>
<evidence type="ECO:0000313" key="2">
    <source>
        <dbReference type="EMBL" id="AZS28471.1"/>
    </source>
</evidence>
<dbReference type="PANTHER" id="PTHR46825:SF9">
    <property type="entry name" value="BETA-LACTAMASE-RELATED DOMAIN-CONTAINING PROTEIN"/>
    <property type="match status" value="1"/>
</dbReference>
<organism evidence="2 3">
    <name type="scientific">Butyricimonas faecalis</name>
    <dbReference type="NCBI Taxonomy" id="2093856"/>
    <lineage>
        <taxon>Bacteria</taxon>
        <taxon>Pseudomonadati</taxon>
        <taxon>Bacteroidota</taxon>
        <taxon>Bacteroidia</taxon>
        <taxon>Bacteroidales</taxon>
        <taxon>Odoribacteraceae</taxon>
        <taxon>Butyricimonas</taxon>
    </lineage>
</organism>